<dbReference type="AlphaFoldDB" id="A0A8S1NUJ9"/>
<protein>
    <submittedName>
        <fullName evidence="2">Uncharacterized protein</fullName>
    </submittedName>
</protein>
<reference evidence="2" key="1">
    <citation type="submission" date="2021-01" db="EMBL/GenBank/DDBJ databases">
        <authorList>
            <consortium name="Genoscope - CEA"/>
            <person name="William W."/>
        </authorList>
    </citation>
    <scope>NUCLEOTIDE SEQUENCE</scope>
</reference>
<evidence type="ECO:0000313" key="2">
    <source>
        <dbReference type="EMBL" id="CAD8090704.1"/>
    </source>
</evidence>
<accession>A0A8S1NUJ9</accession>
<feature type="compositionally biased region" description="Basic residues" evidence="1">
    <location>
        <begin position="104"/>
        <end position="113"/>
    </location>
</feature>
<organism evidence="2 3">
    <name type="scientific">Paramecium primaurelia</name>
    <dbReference type="NCBI Taxonomy" id="5886"/>
    <lineage>
        <taxon>Eukaryota</taxon>
        <taxon>Sar</taxon>
        <taxon>Alveolata</taxon>
        <taxon>Ciliophora</taxon>
        <taxon>Intramacronucleata</taxon>
        <taxon>Oligohymenophorea</taxon>
        <taxon>Peniculida</taxon>
        <taxon>Parameciidae</taxon>
        <taxon>Paramecium</taxon>
    </lineage>
</organism>
<name>A0A8S1NUJ9_PARPR</name>
<keyword evidence="3" id="KW-1185">Reference proteome</keyword>
<dbReference type="EMBL" id="CAJJDM010000089">
    <property type="protein sequence ID" value="CAD8090704.1"/>
    <property type="molecule type" value="Genomic_DNA"/>
</dbReference>
<comment type="caution">
    <text evidence="2">The sequence shown here is derived from an EMBL/GenBank/DDBJ whole genome shotgun (WGS) entry which is preliminary data.</text>
</comment>
<sequence length="113" mass="13338">MNEYPQSQFQYIKTYFLKNSIAKQIIPDNLDDIQPETLDDYSTNHQSHRRVKSDIVQKKEAQNLKFVQQFSQQTDTSTQNQSFKSQGILKKSQRSTTNQSDKTRSHKKKVHFL</sequence>
<feature type="region of interest" description="Disordered" evidence="1">
    <location>
        <begin position="70"/>
        <end position="113"/>
    </location>
</feature>
<proteinExistence type="predicted"/>
<feature type="compositionally biased region" description="Low complexity" evidence="1">
    <location>
        <begin position="70"/>
        <end position="83"/>
    </location>
</feature>
<gene>
    <name evidence="2" type="ORF">PPRIM_AZ9-3.1.T0860168</name>
</gene>
<evidence type="ECO:0000313" key="3">
    <source>
        <dbReference type="Proteomes" id="UP000688137"/>
    </source>
</evidence>
<dbReference type="OMA" id="MNEYPQS"/>
<dbReference type="Proteomes" id="UP000688137">
    <property type="component" value="Unassembled WGS sequence"/>
</dbReference>
<evidence type="ECO:0000256" key="1">
    <source>
        <dbReference type="SAM" id="MobiDB-lite"/>
    </source>
</evidence>